<dbReference type="AlphaFoldDB" id="A0A1S3XFT9"/>
<dbReference type="PaxDb" id="4097-A0A1S3XFT9"/>
<accession>A0A1S3XFT9</accession>
<reference evidence="2" key="1">
    <citation type="submission" date="2025-08" db="UniProtKB">
        <authorList>
            <consortium name="RefSeq"/>
        </authorList>
    </citation>
    <scope>IDENTIFICATION</scope>
</reference>
<dbReference type="OrthoDB" id="1688190at2759"/>
<evidence type="ECO:0000259" key="1">
    <source>
        <dbReference type="Pfam" id="PF07727"/>
    </source>
</evidence>
<evidence type="ECO:0000313" key="2">
    <source>
        <dbReference type="RefSeq" id="XP_016438698.1"/>
    </source>
</evidence>
<dbReference type="KEGG" id="nta:107764612"/>
<name>A0A1S3XFT9_TOBAC</name>
<sequence length="154" mass="17120">MVTIRTIISIAAAKGWLLSQMDNCYKQCSFDHSLFTKHQGGEIVIILVYIDDLMITGSSPNLVNNAKKVLHSKFKVKNLGKLRYFLGIEISRSKKGILLNQRKYALELISKVGLSGAKPVATPIELNQKLTTVEYDTCVGKTGDLELKDNSAYQ</sequence>
<feature type="domain" description="Reverse transcriptase Ty1/copia-type" evidence="1">
    <location>
        <begin position="21"/>
        <end position="125"/>
    </location>
</feature>
<dbReference type="InterPro" id="IPR043502">
    <property type="entry name" value="DNA/RNA_pol_sf"/>
</dbReference>
<gene>
    <name evidence="2" type="primary">LOC107764612</name>
</gene>
<protein>
    <submittedName>
        <fullName evidence="2">Uncharacterized mitochondrial protein AtMg00810-like</fullName>
    </submittedName>
</protein>
<dbReference type="SUPFAM" id="SSF56672">
    <property type="entry name" value="DNA/RNA polymerases"/>
    <property type="match status" value="1"/>
</dbReference>
<dbReference type="Pfam" id="PF07727">
    <property type="entry name" value="RVT_2"/>
    <property type="match status" value="1"/>
</dbReference>
<organism evidence="2">
    <name type="scientific">Nicotiana tabacum</name>
    <name type="common">Common tobacco</name>
    <dbReference type="NCBI Taxonomy" id="4097"/>
    <lineage>
        <taxon>Eukaryota</taxon>
        <taxon>Viridiplantae</taxon>
        <taxon>Streptophyta</taxon>
        <taxon>Embryophyta</taxon>
        <taxon>Tracheophyta</taxon>
        <taxon>Spermatophyta</taxon>
        <taxon>Magnoliopsida</taxon>
        <taxon>eudicotyledons</taxon>
        <taxon>Gunneridae</taxon>
        <taxon>Pentapetalae</taxon>
        <taxon>asterids</taxon>
        <taxon>lamiids</taxon>
        <taxon>Solanales</taxon>
        <taxon>Solanaceae</taxon>
        <taxon>Nicotianoideae</taxon>
        <taxon>Nicotianeae</taxon>
        <taxon>Nicotiana</taxon>
    </lineage>
</organism>
<dbReference type="InterPro" id="IPR013103">
    <property type="entry name" value="RVT_2"/>
</dbReference>
<proteinExistence type="predicted"/>
<dbReference type="OMA" id="YGMLGCK"/>
<dbReference type="STRING" id="4097.A0A1S3XFT9"/>
<dbReference type="RefSeq" id="XP_016438698.1">
    <property type="nucleotide sequence ID" value="XM_016583212.1"/>
</dbReference>